<gene>
    <name evidence="3" type="ORF">BG006_003593</name>
</gene>
<dbReference type="InterPro" id="IPR007483">
    <property type="entry name" value="Hamartin"/>
</dbReference>
<proteinExistence type="predicted"/>
<keyword evidence="1" id="KW-0175">Coiled coil</keyword>
<reference evidence="3" key="1">
    <citation type="journal article" date="2020" name="Fungal Divers.">
        <title>Resolving the Mortierellaceae phylogeny through synthesis of multi-gene phylogenetics and phylogenomics.</title>
        <authorList>
            <person name="Vandepol N."/>
            <person name="Liber J."/>
            <person name="Desiro A."/>
            <person name="Na H."/>
            <person name="Kennedy M."/>
            <person name="Barry K."/>
            <person name="Grigoriev I.V."/>
            <person name="Miller A.N."/>
            <person name="O'Donnell K."/>
            <person name="Stajich J.E."/>
            <person name="Bonito G."/>
        </authorList>
    </citation>
    <scope>NUCLEOTIDE SEQUENCE</scope>
    <source>
        <strain evidence="3">NVP1</strain>
    </source>
</reference>
<dbReference type="GO" id="GO:0033596">
    <property type="term" value="C:TSC1-TSC2 complex"/>
    <property type="evidence" value="ECO:0007669"/>
    <property type="project" value="TreeGrafter"/>
</dbReference>
<keyword evidence="4" id="KW-1185">Reference proteome</keyword>
<feature type="region of interest" description="Disordered" evidence="2">
    <location>
        <begin position="1180"/>
        <end position="1273"/>
    </location>
</feature>
<feature type="compositionally biased region" description="Low complexity" evidence="2">
    <location>
        <begin position="1300"/>
        <end position="1314"/>
    </location>
</feature>
<feature type="region of interest" description="Disordered" evidence="2">
    <location>
        <begin position="620"/>
        <end position="655"/>
    </location>
</feature>
<feature type="coiled-coil region" evidence="1">
    <location>
        <begin position="878"/>
        <end position="992"/>
    </location>
</feature>
<dbReference type="Pfam" id="PF04388">
    <property type="entry name" value="Hamartin"/>
    <property type="match status" value="1"/>
</dbReference>
<organism evidence="3 4">
    <name type="scientific">Podila minutissima</name>
    <dbReference type="NCBI Taxonomy" id="64525"/>
    <lineage>
        <taxon>Eukaryota</taxon>
        <taxon>Fungi</taxon>
        <taxon>Fungi incertae sedis</taxon>
        <taxon>Mucoromycota</taxon>
        <taxon>Mortierellomycotina</taxon>
        <taxon>Mortierellomycetes</taxon>
        <taxon>Mortierellales</taxon>
        <taxon>Mortierellaceae</taxon>
        <taxon>Podila</taxon>
    </lineage>
</organism>
<dbReference type="GO" id="GO:0051726">
    <property type="term" value="P:regulation of cell cycle"/>
    <property type="evidence" value="ECO:0007669"/>
    <property type="project" value="TreeGrafter"/>
</dbReference>
<accession>A0A9P5SPK5</accession>
<feature type="compositionally biased region" description="Gly residues" evidence="2">
    <location>
        <begin position="1185"/>
        <end position="1204"/>
    </location>
</feature>
<comment type="caution">
    <text evidence="3">The sequence shown here is derived from an EMBL/GenBank/DDBJ whole genome shotgun (WGS) entry which is preliminary data.</text>
</comment>
<evidence type="ECO:0008006" key="5">
    <source>
        <dbReference type="Google" id="ProtNLM"/>
    </source>
</evidence>
<feature type="region of interest" description="Disordered" evidence="2">
    <location>
        <begin position="504"/>
        <end position="533"/>
    </location>
</feature>
<dbReference type="PANTHER" id="PTHR15154">
    <property type="entry name" value="HAMARTIN"/>
    <property type="match status" value="1"/>
</dbReference>
<feature type="region of interest" description="Disordered" evidence="2">
    <location>
        <begin position="1398"/>
        <end position="1473"/>
    </location>
</feature>
<dbReference type="EMBL" id="JAAAUY010000200">
    <property type="protein sequence ID" value="KAF9333474.1"/>
    <property type="molecule type" value="Genomic_DNA"/>
</dbReference>
<feature type="compositionally biased region" description="Low complexity" evidence="2">
    <location>
        <begin position="1350"/>
        <end position="1363"/>
    </location>
</feature>
<evidence type="ECO:0000256" key="2">
    <source>
        <dbReference type="SAM" id="MobiDB-lite"/>
    </source>
</evidence>
<evidence type="ECO:0000313" key="4">
    <source>
        <dbReference type="Proteomes" id="UP000696485"/>
    </source>
</evidence>
<feature type="compositionally biased region" description="Basic residues" evidence="2">
    <location>
        <begin position="1315"/>
        <end position="1327"/>
    </location>
</feature>
<name>A0A9P5SPK5_9FUNG</name>
<feature type="compositionally biased region" description="Low complexity" evidence="2">
    <location>
        <begin position="1399"/>
        <end position="1428"/>
    </location>
</feature>
<dbReference type="PANTHER" id="PTHR15154:SF2">
    <property type="entry name" value="HAMARTIN"/>
    <property type="match status" value="1"/>
</dbReference>
<feature type="compositionally biased region" description="Basic and acidic residues" evidence="2">
    <location>
        <begin position="1451"/>
        <end position="1465"/>
    </location>
</feature>
<dbReference type="Proteomes" id="UP000696485">
    <property type="component" value="Unassembled WGS sequence"/>
</dbReference>
<feature type="compositionally biased region" description="Basic and acidic residues" evidence="2">
    <location>
        <begin position="1080"/>
        <end position="1093"/>
    </location>
</feature>
<feature type="coiled-coil region" evidence="1">
    <location>
        <begin position="1143"/>
        <end position="1177"/>
    </location>
</feature>
<feature type="compositionally biased region" description="Polar residues" evidence="2">
    <location>
        <begin position="695"/>
        <end position="711"/>
    </location>
</feature>
<sequence>MASQPTSQSTSASASPILSSVIGVHASTSGLNSPASHTPSNFTTGATTSPLAAQRFSAHLITLFTQHGHGTVPIATVATRMLVYLAHLLPFLTPQVIITDWWERLIEPSLQGEIKLEKEALKTCRELVTECMIRDSLWDGTNGSVLVAGDEEGQLEMSVAMAAMPIPQFVLRKYIMAAHRLNHRLDLDRPEDIHPEGSAAWLRAKASRAGHGSGIGDEGTNGTWNSNLNNTTPGLSYSQRQENASVTQELENQQKLFSKARAIIRRKKDILAKNLEVALFAYGGNVNRVKDFFSCLYTYFVGARFRAEILGLLCLFIRRQRVHLHQILATPLFDSLLLSLKYDTSPLIVSLGLMTLIMLMPRIPAALNEKLPDLFLILSRIICWPKSRQQLMAVTNQDGANMTGQTIKSFDEFDDEGIKPTTKGKDTPERRTGDQAWDVNDIEFEDIPLYNYGIRWRRYGPTMPGGTAEGAPDPTAIFTFLYGLFPNSLLKFLHSSREYISQAISPTVSPRQGPGTGSNGEGEMATSPDVGGVMSPKELTVATNMYIDEDLLKSRVQTLLKRHSLHPDLLMLTSEQELTNKIRWQKLEPMEIVAMCVGLDIWSAGGPFGMGPVLRSIEEDSRGAIQQDSDTDEDVTDERPHDNRPDPLTSNETHPHDIAVHSSEESDTTPMELLSQEEFFGPRAAQEPIRYSSTIFPTGSRISDRSTSSHISGIHSPPKLRTMSREVRMSQILRNFTTLRGLDHDDYLTEAAHKNFGTGILLKDRRASKSSRTSEGSAILTDIPNDSQHLALVASQLNADEERRDPAVTTLLLLTQEYRKTIVHLERDLLMAKNELNFELFLKQQHIQQISKVHRAHVLDASVEAERQNLYNTCRSLKAQLQETKLLLEKEKFELNQRKNKQTHWDTELKNKLQTFRDERKTLTFEVDRLKQDIQDTKQAQQIQERLLTEERKGTFELTNSITDLSPKLKRLEEYEKRIQEMTRQLVLWEGEQSKSLELQRQMEVVVSRWQNLELLLASEKEEARILRNRVSQQSQIIDDMRIQIAMNDGREPGSQPKVPVIEFQDGLDTTEGSVASDSNHGDDIESRDEKQTSGRGTLDQTSDCHNWPSEIGLSGIQNGLQRRAGVIQEFMAREKERWDQELQLAHNRLSREAVKNQQLEDRILELQGQLEMSRAIDVRSHPSMGGGGAGGAGLGLGGGGGGGHDVHIHGQVLDPHHQQLLHHQLSRPQDFPHTIGQPSTRHDEVDTDDGGIESTGMVGRYSRQQETEDEDDIVGARLRNSKFLPDLDAGSHFANKQQASATSSTSSSSSSSRAKSKSSKSGKSKTKWLQPPSILERAPTDRGTYGLGSNPSLTASTSSSSTHNRRSNDSSRSSSVAARAASAGLFQPIYTRNVSHVSDAGSDMTTASDTSTTGSGTGTRQRGGSSRANEDDIPEGDESGSTSSGKKGKSKADRDRDRERDKIRLVSGMGPLVDPSKMYRNVRMF</sequence>
<feature type="compositionally biased region" description="Polar residues" evidence="2">
    <location>
        <begin position="1094"/>
        <end position="1105"/>
    </location>
</feature>
<feature type="region of interest" description="Disordered" evidence="2">
    <location>
        <begin position="1070"/>
        <end position="1114"/>
    </location>
</feature>
<evidence type="ECO:0000256" key="1">
    <source>
        <dbReference type="SAM" id="Coils"/>
    </source>
</evidence>
<dbReference type="GO" id="GO:0032007">
    <property type="term" value="P:negative regulation of TOR signaling"/>
    <property type="evidence" value="ECO:0007669"/>
    <property type="project" value="TreeGrafter"/>
</dbReference>
<feature type="region of interest" description="Disordered" evidence="2">
    <location>
        <begin position="1294"/>
        <end position="1377"/>
    </location>
</feature>
<protein>
    <recommendedName>
        <fullName evidence="5">Hamartin</fullName>
    </recommendedName>
</protein>
<evidence type="ECO:0000313" key="3">
    <source>
        <dbReference type="EMBL" id="KAF9333474.1"/>
    </source>
</evidence>
<feature type="region of interest" description="Disordered" evidence="2">
    <location>
        <begin position="695"/>
        <end position="718"/>
    </location>
</feature>